<accession>A0A2P2J3M0</accession>
<evidence type="ECO:0000313" key="1">
    <source>
        <dbReference type="EMBL" id="MBW88083.1"/>
    </source>
</evidence>
<proteinExistence type="predicted"/>
<protein>
    <submittedName>
        <fullName evidence="1">Uncharacterized protein</fullName>
    </submittedName>
</protein>
<dbReference type="EMBL" id="GGEC01007600">
    <property type="protein sequence ID" value="MBW88083.1"/>
    <property type="molecule type" value="Transcribed_RNA"/>
</dbReference>
<sequence length="14" mass="1676">MSQIFKVLTVCFLF</sequence>
<reference evidence="1" key="1">
    <citation type="submission" date="2018-02" db="EMBL/GenBank/DDBJ databases">
        <title>Rhizophora mucronata_Transcriptome.</title>
        <authorList>
            <person name="Meera S.P."/>
            <person name="Sreeshan A."/>
            <person name="Augustine A."/>
        </authorList>
    </citation>
    <scope>NUCLEOTIDE SEQUENCE</scope>
    <source>
        <tissue evidence="1">Leaf</tissue>
    </source>
</reference>
<name>A0A2P2J3M0_RHIMU</name>
<organism evidence="1">
    <name type="scientific">Rhizophora mucronata</name>
    <name type="common">Asiatic mangrove</name>
    <dbReference type="NCBI Taxonomy" id="61149"/>
    <lineage>
        <taxon>Eukaryota</taxon>
        <taxon>Viridiplantae</taxon>
        <taxon>Streptophyta</taxon>
        <taxon>Embryophyta</taxon>
        <taxon>Tracheophyta</taxon>
        <taxon>Spermatophyta</taxon>
        <taxon>Magnoliopsida</taxon>
        <taxon>eudicotyledons</taxon>
        <taxon>Gunneridae</taxon>
        <taxon>Pentapetalae</taxon>
        <taxon>rosids</taxon>
        <taxon>fabids</taxon>
        <taxon>Malpighiales</taxon>
        <taxon>Rhizophoraceae</taxon>
        <taxon>Rhizophora</taxon>
    </lineage>
</organism>